<keyword evidence="3" id="KW-1185">Reference proteome</keyword>
<dbReference type="GO" id="GO:0010181">
    <property type="term" value="F:FMN binding"/>
    <property type="evidence" value="ECO:0007669"/>
    <property type="project" value="TreeGrafter"/>
</dbReference>
<dbReference type="RefSeq" id="WP_138537558.1">
    <property type="nucleotide sequence ID" value="NZ_VANR01000008.1"/>
</dbReference>
<sequence length="178" mass="20047">MKKILAFAGSTSSTSINKKLATFTAESLNEATFDIIDLRDFSAPIYSEDEENENGFPNDMTKLSEMFDNYDGFILSLAEHNGSYAAAFKNIFDWCSRINNKIFREKPVLLMATSPGGMGGKFVLAAAEQRFPRHAAKELLTFSLPNFSDNFKEGKIVNEEYLTLLTQKIEQFENLLNN</sequence>
<accession>A0A5S3N0B0</accession>
<comment type="caution">
    <text evidence="2">The sequence shown here is derived from an EMBL/GenBank/DDBJ whole genome shotgun (WGS) entry which is preliminary data.</text>
</comment>
<reference evidence="2 3" key="1">
    <citation type="submission" date="2019-05" db="EMBL/GenBank/DDBJ databases">
        <title>Polaribacter aestuariivivens sp. nov., isolated from a tidal flat.</title>
        <authorList>
            <person name="Yoon J.-H."/>
        </authorList>
    </citation>
    <scope>NUCLEOTIDE SEQUENCE [LARGE SCALE GENOMIC DNA]</scope>
    <source>
        <strain evidence="2 3">DBTF-3</strain>
    </source>
</reference>
<dbReference type="InterPro" id="IPR050712">
    <property type="entry name" value="NAD(P)H-dep_reductase"/>
</dbReference>
<dbReference type="InterPro" id="IPR029039">
    <property type="entry name" value="Flavoprotein-like_sf"/>
</dbReference>
<dbReference type="AlphaFoldDB" id="A0A5S3N0B0"/>
<evidence type="ECO:0000313" key="3">
    <source>
        <dbReference type="Proteomes" id="UP000307140"/>
    </source>
</evidence>
<gene>
    <name evidence="2" type="ORF">FDT66_13835</name>
</gene>
<dbReference type="InterPro" id="IPR005025">
    <property type="entry name" value="FMN_Rdtase-like_dom"/>
</dbReference>
<dbReference type="GO" id="GO:0005829">
    <property type="term" value="C:cytosol"/>
    <property type="evidence" value="ECO:0007669"/>
    <property type="project" value="TreeGrafter"/>
</dbReference>
<protein>
    <submittedName>
        <fullName evidence="2">NAD(P)H-dependent oxidoreductase</fullName>
    </submittedName>
</protein>
<feature type="domain" description="NADPH-dependent FMN reductase-like" evidence="1">
    <location>
        <begin position="3"/>
        <end position="135"/>
    </location>
</feature>
<dbReference type="Proteomes" id="UP000307140">
    <property type="component" value="Unassembled WGS sequence"/>
</dbReference>
<proteinExistence type="predicted"/>
<dbReference type="SUPFAM" id="SSF52218">
    <property type="entry name" value="Flavoproteins"/>
    <property type="match status" value="1"/>
</dbReference>
<dbReference type="OrthoDB" id="5767802at2"/>
<dbReference type="EMBL" id="VANR01000008">
    <property type="protein sequence ID" value="TMM28678.1"/>
    <property type="molecule type" value="Genomic_DNA"/>
</dbReference>
<evidence type="ECO:0000313" key="2">
    <source>
        <dbReference type="EMBL" id="TMM28678.1"/>
    </source>
</evidence>
<dbReference type="Pfam" id="PF03358">
    <property type="entry name" value="FMN_red"/>
    <property type="match status" value="1"/>
</dbReference>
<dbReference type="PANTHER" id="PTHR30543:SF21">
    <property type="entry name" value="NAD(P)H-DEPENDENT FMN REDUCTASE LOT6"/>
    <property type="match status" value="1"/>
</dbReference>
<name>A0A5S3N0B0_9FLAO</name>
<organism evidence="2 3">
    <name type="scientific">Polaribacter aestuariivivens</name>
    <dbReference type="NCBI Taxonomy" id="2304626"/>
    <lineage>
        <taxon>Bacteria</taxon>
        <taxon>Pseudomonadati</taxon>
        <taxon>Bacteroidota</taxon>
        <taxon>Flavobacteriia</taxon>
        <taxon>Flavobacteriales</taxon>
        <taxon>Flavobacteriaceae</taxon>
    </lineage>
</organism>
<dbReference type="Gene3D" id="3.40.50.360">
    <property type="match status" value="1"/>
</dbReference>
<dbReference type="PANTHER" id="PTHR30543">
    <property type="entry name" value="CHROMATE REDUCTASE"/>
    <property type="match status" value="1"/>
</dbReference>
<evidence type="ECO:0000259" key="1">
    <source>
        <dbReference type="Pfam" id="PF03358"/>
    </source>
</evidence>
<dbReference type="GO" id="GO:0016491">
    <property type="term" value="F:oxidoreductase activity"/>
    <property type="evidence" value="ECO:0007669"/>
    <property type="project" value="InterPro"/>
</dbReference>